<keyword evidence="6" id="KW-0406">Ion transport</keyword>
<comment type="subcellular location">
    <subcellularLocation>
        <location evidence="1">Endomembrane system</location>
        <topology evidence="1">Multi-pass membrane protein</topology>
    </subcellularLocation>
</comment>
<keyword evidence="4 9" id="KW-0812">Transmembrane</keyword>
<dbReference type="Gene3D" id="1.20.1420.30">
    <property type="entry name" value="NCX, central ion-binding region"/>
    <property type="match status" value="1"/>
</dbReference>
<proteinExistence type="inferred from homology"/>
<dbReference type="PANTHER" id="PTHR31503:SF20">
    <property type="entry name" value="CA(2+)_H(+) EXCHANGER, PUTATIVE (EUROFUNG)-RELATED"/>
    <property type="match status" value="1"/>
</dbReference>
<dbReference type="InterPro" id="IPR004713">
    <property type="entry name" value="CaH_exchang"/>
</dbReference>
<feature type="compositionally biased region" description="Polar residues" evidence="8">
    <location>
        <begin position="37"/>
        <end position="56"/>
    </location>
</feature>
<evidence type="ECO:0000256" key="2">
    <source>
        <dbReference type="ARBA" id="ARBA00008170"/>
    </source>
</evidence>
<comment type="caution">
    <text evidence="11">The sequence shown here is derived from an EMBL/GenBank/DDBJ whole genome shotgun (WGS) entry which is preliminary data.</text>
</comment>
<reference evidence="11" key="1">
    <citation type="journal article" date="2023" name="Mol. Phylogenet. Evol.">
        <title>Genome-scale phylogeny and comparative genomics of the fungal order Sordariales.</title>
        <authorList>
            <person name="Hensen N."/>
            <person name="Bonometti L."/>
            <person name="Westerberg I."/>
            <person name="Brannstrom I.O."/>
            <person name="Guillou S."/>
            <person name="Cros-Aarteil S."/>
            <person name="Calhoun S."/>
            <person name="Haridas S."/>
            <person name="Kuo A."/>
            <person name="Mondo S."/>
            <person name="Pangilinan J."/>
            <person name="Riley R."/>
            <person name="LaButti K."/>
            <person name="Andreopoulos B."/>
            <person name="Lipzen A."/>
            <person name="Chen C."/>
            <person name="Yan M."/>
            <person name="Daum C."/>
            <person name="Ng V."/>
            <person name="Clum A."/>
            <person name="Steindorff A."/>
            <person name="Ohm R.A."/>
            <person name="Martin F."/>
            <person name="Silar P."/>
            <person name="Natvig D.O."/>
            <person name="Lalanne C."/>
            <person name="Gautier V."/>
            <person name="Ament-Velasquez S.L."/>
            <person name="Kruys A."/>
            <person name="Hutchinson M.I."/>
            <person name="Powell A.J."/>
            <person name="Barry K."/>
            <person name="Miller A.N."/>
            <person name="Grigoriev I.V."/>
            <person name="Debuchy R."/>
            <person name="Gladieux P."/>
            <person name="Hiltunen Thoren M."/>
            <person name="Johannesson H."/>
        </authorList>
    </citation>
    <scope>NUCLEOTIDE SEQUENCE</scope>
    <source>
        <strain evidence="11">CBS 958.72</strain>
    </source>
</reference>
<dbReference type="GO" id="GO:0000329">
    <property type="term" value="C:fungal-type vacuole membrane"/>
    <property type="evidence" value="ECO:0007669"/>
    <property type="project" value="TreeGrafter"/>
</dbReference>
<protein>
    <submittedName>
        <fullName evidence="11">Sodium/calcium exchanger protein-domain-containing protein</fullName>
    </submittedName>
</protein>
<evidence type="ECO:0000256" key="1">
    <source>
        <dbReference type="ARBA" id="ARBA00004127"/>
    </source>
</evidence>
<reference evidence="11" key="2">
    <citation type="submission" date="2023-06" db="EMBL/GenBank/DDBJ databases">
        <authorList>
            <consortium name="Lawrence Berkeley National Laboratory"/>
            <person name="Haridas S."/>
            <person name="Hensen N."/>
            <person name="Bonometti L."/>
            <person name="Westerberg I."/>
            <person name="Brannstrom I.O."/>
            <person name="Guillou S."/>
            <person name="Cros-Aarteil S."/>
            <person name="Calhoun S."/>
            <person name="Kuo A."/>
            <person name="Mondo S."/>
            <person name="Pangilinan J."/>
            <person name="Riley R."/>
            <person name="Labutti K."/>
            <person name="Andreopoulos B."/>
            <person name="Lipzen A."/>
            <person name="Chen C."/>
            <person name="Yanf M."/>
            <person name="Daum C."/>
            <person name="Ng V."/>
            <person name="Clum A."/>
            <person name="Steindorff A."/>
            <person name="Ohm R."/>
            <person name="Martin F."/>
            <person name="Silar P."/>
            <person name="Natvig D."/>
            <person name="Lalanne C."/>
            <person name="Gautier V."/>
            <person name="Ament-Velasquez S.L."/>
            <person name="Kruys A."/>
            <person name="Hutchinson M.I."/>
            <person name="Powell A.J."/>
            <person name="Barry K."/>
            <person name="Miller A.N."/>
            <person name="Grigoriev I.V."/>
            <person name="Debuchy R."/>
            <person name="Gladieux P."/>
            <person name="Thoren M.H."/>
            <person name="Johannesson H."/>
        </authorList>
    </citation>
    <scope>NUCLEOTIDE SEQUENCE</scope>
    <source>
        <strain evidence="11">CBS 958.72</strain>
    </source>
</reference>
<keyword evidence="3" id="KW-0813">Transport</keyword>
<dbReference type="EMBL" id="JAULSN010000010">
    <property type="protein sequence ID" value="KAK3361854.1"/>
    <property type="molecule type" value="Genomic_DNA"/>
</dbReference>
<comment type="similarity">
    <text evidence="2">Belongs to the Ca(2+):cation antiporter (CaCA) (TC 2.A.19) family.</text>
</comment>
<evidence type="ECO:0000313" key="12">
    <source>
        <dbReference type="Proteomes" id="UP001287356"/>
    </source>
</evidence>
<dbReference type="AlphaFoldDB" id="A0AAE0MZY8"/>
<dbReference type="Proteomes" id="UP001287356">
    <property type="component" value="Unassembled WGS sequence"/>
</dbReference>
<feature type="transmembrane region" description="Helical" evidence="9">
    <location>
        <begin position="195"/>
        <end position="218"/>
    </location>
</feature>
<organism evidence="11 12">
    <name type="scientific">Lasiosphaeria ovina</name>
    <dbReference type="NCBI Taxonomy" id="92902"/>
    <lineage>
        <taxon>Eukaryota</taxon>
        <taxon>Fungi</taxon>
        <taxon>Dikarya</taxon>
        <taxon>Ascomycota</taxon>
        <taxon>Pezizomycotina</taxon>
        <taxon>Sordariomycetes</taxon>
        <taxon>Sordariomycetidae</taxon>
        <taxon>Sordariales</taxon>
        <taxon>Lasiosphaeriaceae</taxon>
        <taxon>Lasiosphaeria</taxon>
    </lineage>
</organism>
<dbReference type="GO" id="GO:0015369">
    <property type="term" value="F:calcium:proton antiporter activity"/>
    <property type="evidence" value="ECO:0007669"/>
    <property type="project" value="UniProtKB-ARBA"/>
</dbReference>
<evidence type="ECO:0000256" key="8">
    <source>
        <dbReference type="SAM" id="MobiDB-lite"/>
    </source>
</evidence>
<sequence length="326" mass="34218">MSRLDERGIGQETRPQQHNILSTSEDQVAERITSVLVSESSTDIGPGNTRKTSNGSKLFKHVRPNEPFTIANQLQRTLLNSCINILLLAAPSGITLHFTSVTPVAIFVTNFVAIIPLSASLSFAIEGVALRLGEALGGLLNVTCGNAVELIVSIMALLQGQIDIMQTTLIGSTLSNLLLVTGLCFFVPGLSREELVFNPTAAPTAASLLALAVAGIIVPTVFDLSSSTSLSDVAKPSRATSVILLVAYVACLFFQLKTHHSVYNEQIVAAPSPVTAAVGDLQLDIVGAGGLGDEEEDESVSPKLHPAVAVLLLVGSTVSHHHDLAC</sequence>
<feature type="transmembrane region" description="Helical" evidence="9">
    <location>
        <begin position="164"/>
        <end position="188"/>
    </location>
</feature>
<evidence type="ECO:0000256" key="4">
    <source>
        <dbReference type="ARBA" id="ARBA00022692"/>
    </source>
</evidence>
<evidence type="ECO:0000313" key="11">
    <source>
        <dbReference type="EMBL" id="KAK3361854.1"/>
    </source>
</evidence>
<feature type="transmembrane region" description="Helical" evidence="9">
    <location>
        <begin position="78"/>
        <end position="98"/>
    </location>
</feature>
<feature type="region of interest" description="Disordered" evidence="8">
    <location>
        <begin position="37"/>
        <end position="57"/>
    </location>
</feature>
<evidence type="ECO:0000256" key="6">
    <source>
        <dbReference type="ARBA" id="ARBA00023065"/>
    </source>
</evidence>
<dbReference type="GO" id="GO:0012505">
    <property type="term" value="C:endomembrane system"/>
    <property type="evidence" value="ECO:0007669"/>
    <property type="project" value="UniProtKB-SubCell"/>
</dbReference>
<name>A0AAE0MZY8_9PEZI</name>
<dbReference type="InterPro" id="IPR004837">
    <property type="entry name" value="NaCa_Exmemb"/>
</dbReference>
<feature type="domain" description="Sodium/calcium exchanger membrane region" evidence="10">
    <location>
        <begin position="104"/>
        <end position="256"/>
    </location>
</feature>
<evidence type="ECO:0000256" key="7">
    <source>
        <dbReference type="ARBA" id="ARBA00023136"/>
    </source>
</evidence>
<feature type="transmembrane region" description="Helical" evidence="9">
    <location>
        <begin position="104"/>
        <end position="124"/>
    </location>
</feature>
<evidence type="ECO:0000256" key="5">
    <source>
        <dbReference type="ARBA" id="ARBA00022989"/>
    </source>
</evidence>
<evidence type="ECO:0000256" key="9">
    <source>
        <dbReference type="SAM" id="Phobius"/>
    </source>
</evidence>
<feature type="transmembrane region" description="Helical" evidence="9">
    <location>
        <begin position="238"/>
        <end position="256"/>
    </location>
</feature>
<keyword evidence="12" id="KW-1185">Reference proteome</keyword>
<evidence type="ECO:0000256" key="3">
    <source>
        <dbReference type="ARBA" id="ARBA00022448"/>
    </source>
</evidence>
<feature type="transmembrane region" description="Helical" evidence="9">
    <location>
        <begin position="136"/>
        <end position="158"/>
    </location>
</feature>
<keyword evidence="7 9" id="KW-0472">Membrane</keyword>
<keyword evidence="5 9" id="KW-1133">Transmembrane helix</keyword>
<dbReference type="PANTHER" id="PTHR31503">
    <property type="entry name" value="VACUOLAR CALCIUM ION TRANSPORTER"/>
    <property type="match status" value="1"/>
</dbReference>
<evidence type="ECO:0000259" key="10">
    <source>
        <dbReference type="Pfam" id="PF01699"/>
    </source>
</evidence>
<accession>A0AAE0MZY8</accession>
<dbReference type="InterPro" id="IPR044880">
    <property type="entry name" value="NCX_ion-bd_dom_sf"/>
</dbReference>
<dbReference type="GO" id="GO:0006874">
    <property type="term" value="P:intracellular calcium ion homeostasis"/>
    <property type="evidence" value="ECO:0007669"/>
    <property type="project" value="TreeGrafter"/>
</dbReference>
<dbReference type="Pfam" id="PF01699">
    <property type="entry name" value="Na_Ca_ex"/>
    <property type="match status" value="1"/>
</dbReference>
<gene>
    <name evidence="11" type="ORF">B0T24DRAFT_538406</name>
</gene>